<dbReference type="AlphaFoldDB" id="K0QZP8"/>
<comment type="caution">
    <text evidence="2">The sequence shown here is derived from an EMBL/GenBank/DDBJ whole genome shotgun (WGS) entry which is preliminary data.</text>
</comment>
<feature type="region of interest" description="Disordered" evidence="1">
    <location>
        <begin position="1"/>
        <end position="36"/>
    </location>
</feature>
<reference evidence="2 3" key="1">
    <citation type="journal article" date="2012" name="Genome Biol.">
        <title>Genome and low-iron response of an oceanic diatom adapted to chronic iron limitation.</title>
        <authorList>
            <person name="Lommer M."/>
            <person name="Specht M."/>
            <person name="Roy A.S."/>
            <person name="Kraemer L."/>
            <person name="Andreson R."/>
            <person name="Gutowska M.A."/>
            <person name="Wolf J."/>
            <person name="Bergner S.V."/>
            <person name="Schilhabel M.B."/>
            <person name="Klostermeier U.C."/>
            <person name="Beiko R.G."/>
            <person name="Rosenstiel P."/>
            <person name="Hippler M."/>
            <person name="Laroche J."/>
        </authorList>
    </citation>
    <scope>NUCLEOTIDE SEQUENCE [LARGE SCALE GENOMIC DNA]</scope>
    <source>
        <strain evidence="2 3">CCMP1005</strain>
    </source>
</reference>
<accession>K0QZP8</accession>
<feature type="compositionally biased region" description="Basic and acidic residues" evidence="1">
    <location>
        <begin position="24"/>
        <end position="34"/>
    </location>
</feature>
<name>K0QZP8_THAOC</name>
<organism evidence="2 3">
    <name type="scientific">Thalassiosira oceanica</name>
    <name type="common">Marine diatom</name>
    <dbReference type="NCBI Taxonomy" id="159749"/>
    <lineage>
        <taxon>Eukaryota</taxon>
        <taxon>Sar</taxon>
        <taxon>Stramenopiles</taxon>
        <taxon>Ochrophyta</taxon>
        <taxon>Bacillariophyta</taxon>
        <taxon>Coscinodiscophyceae</taxon>
        <taxon>Thalassiosirophycidae</taxon>
        <taxon>Thalassiosirales</taxon>
        <taxon>Thalassiosiraceae</taxon>
        <taxon>Thalassiosira</taxon>
    </lineage>
</organism>
<evidence type="ECO:0000313" key="3">
    <source>
        <dbReference type="Proteomes" id="UP000266841"/>
    </source>
</evidence>
<gene>
    <name evidence="2" type="ORF">THAOC_37703</name>
</gene>
<dbReference type="EMBL" id="AGNL01050598">
    <property type="protein sequence ID" value="EJK43814.1"/>
    <property type="molecule type" value="Genomic_DNA"/>
</dbReference>
<keyword evidence="3" id="KW-1185">Reference proteome</keyword>
<proteinExistence type="predicted"/>
<dbReference type="Proteomes" id="UP000266841">
    <property type="component" value="Unassembled WGS sequence"/>
</dbReference>
<sequence>MGVNLKGRGVHDDDATGRPGSPRDTSEGENRLTKGIDTLAPSMSAGRVQPLAESIEKVVLLSISCDLAHGAGALNKSFGSQFLNLSFEHSINLFWLWDFGRCQVPSTLGRRIGSSGQPSCIYPLI</sequence>
<evidence type="ECO:0000313" key="2">
    <source>
        <dbReference type="EMBL" id="EJK43814.1"/>
    </source>
</evidence>
<evidence type="ECO:0000256" key="1">
    <source>
        <dbReference type="SAM" id="MobiDB-lite"/>
    </source>
</evidence>
<protein>
    <submittedName>
        <fullName evidence="2">Uncharacterized protein</fullName>
    </submittedName>
</protein>